<comment type="subcellular location">
    <subcellularLocation>
        <location evidence="7">Cytoplasm</location>
    </subcellularLocation>
</comment>
<feature type="active site" description="Proton acceptor" evidence="7">
    <location>
        <position position="19"/>
    </location>
</feature>
<keyword evidence="7" id="KW-0963">Cytoplasm</keyword>
<dbReference type="PANTHER" id="PTHR17224">
    <property type="entry name" value="PEPTIDYL-TRNA HYDROLASE"/>
    <property type="match status" value="1"/>
</dbReference>
<dbReference type="Gene3D" id="3.40.50.1470">
    <property type="entry name" value="Peptidyl-tRNA hydrolase"/>
    <property type="match status" value="1"/>
</dbReference>
<evidence type="ECO:0000256" key="2">
    <source>
        <dbReference type="ARBA" id="ARBA00022555"/>
    </source>
</evidence>
<reference evidence="11 12" key="1">
    <citation type="submission" date="2018-07" db="EMBL/GenBank/DDBJ databases">
        <title>Genomic Encyclopedia of Type Strains, Phase III (KMG-III): the genomes of soil and plant-associated and newly described type strains.</title>
        <authorList>
            <person name="Whitman W."/>
        </authorList>
    </citation>
    <scope>NUCLEOTIDE SEQUENCE [LARGE SCALE GENOMIC DNA]</scope>
    <source>
        <strain evidence="11 12">CECT 8488</strain>
    </source>
</reference>
<proteinExistence type="inferred from homology"/>
<gene>
    <name evidence="7" type="primary">pth</name>
    <name evidence="11" type="ORF">DFP90_1011093</name>
</gene>
<dbReference type="GO" id="GO:0005737">
    <property type="term" value="C:cytoplasm"/>
    <property type="evidence" value="ECO:0007669"/>
    <property type="project" value="UniProtKB-SubCell"/>
</dbReference>
<comment type="catalytic activity">
    <reaction evidence="7 8">
        <text>an N-acyl-L-alpha-aminoacyl-tRNA + H2O = an N-acyl-L-amino acid + a tRNA + H(+)</text>
        <dbReference type="Rhea" id="RHEA:54448"/>
        <dbReference type="Rhea" id="RHEA-COMP:10123"/>
        <dbReference type="Rhea" id="RHEA-COMP:13883"/>
        <dbReference type="ChEBI" id="CHEBI:15377"/>
        <dbReference type="ChEBI" id="CHEBI:15378"/>
        <dbReference type="ChEBI" id="CHEBI:59874"/>
        <dbReference type="ChEBI" id="CHEBI:78442"/>
        <dbReference type="ChEBI" id="CHEBI:138191"/>
        <dbReference type="EC" id="3.1.1.29"/>
    </reaction>
</comment>
<dbReference type="GO" id="GO:0072344">
    <property type="term" value="P:rescue of stalled ribosome"/>
    <property type="evidence" value="ECO:0007669"/>
    <property type="project" value="UniProtKB-UniRule"/>
</dbReference>
<evidence type="ECO:0000256" key="10">
    <source>
        <dbReference type="SAM" id="MobiDB-lite"/>
    </source>
</evidence>
<name>A0A3D9HXZ4_9PROT</name>
<keyword evidence="4 7" id="KW-0694">RNA-binding</keyword>
<comment type="subunit">
    <text evidence="7">Monomer.</text>
</comment>
<organism evidence="11 12">
    <name type="scientific">Aestuariispira insulae</name>
    <dbReference type="NCBI Taxonomy" id="1461337"/>
    <lineage>
        <taxon>Bacteria</taxon>
        <taxon>Pseudomonadati</taxon>
        <taxon>Pseudomonadota</taxon>
        <taxon>Alphaproteobacteria</taxon>
        <taxon>Rhodospirillales</taxon>
        <taxon>Kiloniellaceae</taxon>
        <taxon>Aestuariispira</taxon>
    </lineage>
</organism>
<dbReference type="CDD" id="cd00462">
    <property type="entry name" value="PTH"/>
    <property type="match status" value="1"/>
</dbReference>
<keyword evidence="3 7" id="KW-0378">Hydrolase</keyword>
<feature type="binding site" evidence="7">
    <location>
        <position position="66"/>
    </location>
    <ligand>
        <name>tRNA</name>
        <dbReference type="ChEBI" id="CHEBI:17843"/>
    </ligand>
</feature>
<feature type="region of interest" description="Disordered" evidence="10">
    <location>
        <begin position="190"/>
        <end position="220"/>
    </location>
</feature>
<comment type="caution">
    <text evidence="11">The sequence shown here is derived from an EMBL/GenBank/DDBJ whole genome shotgun (WGS) entry which is preliminary data.</text>
</comment>
<comment type="similarity">
    <text evidence="5 7 9">Belongs to the PTH family.</text>
</comment>
<evidence type="ECO:0000256" key="8">
    <source>
        <dbReference type="RuleBase" id="RU000673"/>
    </source>
</evidence>
<keyword evidence="2 7" id="KW-0820">tRNA-binding</keyword>
<dbReference type="EMBL" id="QRDW01000001">
    <property type="protein sequence ID" value="RED54290.1"/>
    <property type="molecule type" value="Genomic_DNA"/>
</dbReference>
<dbReference type="InterPro" id="IPR036416">
    <property type="entry name" value="Pept_tRNA_hydro_sf"/>
</dbReference>
<comment type="function">
    <text evidence="7">Hydrolyzes ribosome-free peptidyl-tRNAs (with 1 or more amino acids incorporated), which drop off the ribosome during protein synthesis, or as a result of ribosome stalling.</text>
</comment>
<evidence type="ECO:0000256" key="3">
    <source>
        <dbReference type="ARBA" id="ARBA00022801"/>
    </source>
</evidence>
<evidence type="ECO:0000256" key="7">
    <source>
        <dbReference type="HAMAP-Rule" id="MF_00083"/>
    </source>
</evidence>
<dbReference type="InterPro" id="IPR001328">
    <property type="entry name" value="Pept_tRNA_hydro"/>
</dbReference>
<keyword evidence="12" id="KW-1185">Reference proteome</keyword>
<dbReference type="FunFam" id="3.40.50.1470:FF:000001">
    <property type="entry name" value="Peptidyl-tRNA hydrolase"/>
    <property type="match status" value="1"/>
</dbReference>
<feature type="binding site" evidence="7">
    <location>
        <position position="112"/>
    </location>
    <ligand>
        <name>tRNA</name>
        <dbReference type="ChEBI" id="CHEBI:17843"/>
    </ligand>
</feature>
<feature type="site" description="Discriminates between blocked and unblocked aminoacyl-tRNA" evidence="7">
    <location>
        <position position="9"/>
    </location>
</feature>
<feature type="site" description="Stabilizes the basic form of H active site to accept a proton" evidence="7">
    <location>
        <position position="91"/>
    </location>
</feature>
<dbReference type="PROSITE" id="PS01195">
    <property type="entry name" value="PEPT_TRNA_HYDROL_1"/>
    <property type="match status" value="1"/>
</dbReference>
<dbReference type="AlphaFoldDB" id="A0A3D9HXZ4"/>
<dbReference type="RefSeq" id="WP_115935356.1">
    <property type="nucleotide sequence ID" value="NZ_QRDW01000001.1"/>
</dbReference>
<dbReference type="GO" id="GO:0006515">
    <property type="term" value="P:protein quality control for misfolded or incompletely synthesized proteins"/>
    <property type="evidence" value="ECO:0007669"/>
    <property type="project" value="UniProtKB-UniRule"/>
</dbReference>
<dbReference type="Proteomes" id="UP000256845">
    <property type="component" value="Unassembled WGS sequence"/>
</dbReference>
<feature type="binding site" evidence="7">
    <location>
        <position position="64"/>
    </location>
    <ligand>
        <name>tRNA</name>
        <dbReference type="ChEBI" id="CHEBI:17843"/>
    </ligand>
</feature>
<protein>
    <recommendedName>
        <fullName evidence="6 7">Peptidyl-tRNA hydrolase</fullName>
        <shortName evidence="7">Pth</shortName>
        <ecNumber evidence="1 7">3.1.1.29</ecNumber>
    </recommendedName>
</protein>
<sequence length="239" mass="25992">MLLLVGLGNPGPKYEKNRHNVGFMAVDEIVRRHSFGPWKARFQALVAEGRIGTEKVLAIKPTTYMNESGRAVGEAMRFFKLEPADVTVIYDELDVAVGKIKTKQGGGHGGHNGLRSLDAHIGKDYWRVRIGIGHPGDKSKVHSHVLGDFSKAEWPTIENMIDAVSKAIPDLLVDGMSQFMSKIGLILKPPQNQKREKAAAEPDQVPATAKKPADKAGGAKDMSSAFAAAFAKAREKLDK</sequence>
<evidence type="ECO:0000256" key="1">
    <source>
        <dbReference type="ARBA" id="ARBA00013260"/>
    </source>
</evidence>
<evidence type="ECO:0000313" key="11">
    <source>
        <dbReference type="EMBL" id="RED54290.1"/>
    </source>
</evidence>
<evidence type="ECO:0000256" key="9">
    <source>
        <dbReference type="RuleBase" id="RU004320"/>
    </source>
</evidence>
<dbReference type="InterPro" id="IPR018171">
    <property type="entry name" value="Pept_tRNA_hydro_CS"/>
</dbReference>
<accession>A0A3D9HXZ4</accession>
<dbReference type="HAMAP" id="MF_00083">
    <property type="entry name" value="Pept_tRNA_hydro_bact"/>
    <property type="match status" value="1"/>
</dbReference>
<dbReference type="NCBIfam" id="TIGR00447">
    <property type="entry name" value="pth"/>
    <property type="match status" value="1"/>
</dbReference>
<dbReference type="SUPFAM" id="SSF53178">
    <property type="entry name" value="Peptidyl-tRNA hydrolase-like"/>
    <property type="match status" value="1"/>
</dbReference>
<dbReference type="EC" id="3.1.1.29" evidence="1 7"/>
<dbReference type="GO" id="GO:0000049">
    <property type="term" value="F:tRNA binding"/>
    <property type="evidence" value="ECO:0007669"/>
    <property type="project" value="UniProtKB-UniRule"/>
</dbReference>
<dbReference type="PANTHER" id="PTHR17224:SF1">
    <property type="entry name" value="PEPTIDYL-TRNA HYDROLASE"/>
    <property type="match status" value="1"/>
</dbReference>
<dbReference type="GO" id="GO:0004045">
    <property type="term" value="F:peptidyl-tRNA hydrolase activity"/>
    <property type="evidence" value="ECO:0007669"/>
    <property type="project" value="UniProtKB-UniRule"/>
</dbReference>
<evidence type="ECO:0000256" key="6">
    <source>
        <dbReference type="ARBA" id="ARBA00050038"/>
    </source>
</evidence>
<dbReference type="Pfam" id="PF01195">
    <property type="entry name" value="Pept_tRNA_hydro"/>
    <property type="match status" value="1"/>
</dbReference>
<dbReference type="OrthoDB" id="9800507at2"/>
<evidence type="ECO:0000313" key="12">
    <source>
        <dbReference type="Proteomes" id="UP000256845"/>
    </source>
</evidence>
<dbReference type="PROSITE" id="PS01196">
    <property type="entry name" value="PEPT_TRNA_HYDROL_2"/>
    <property type="match status" value="1"/>
</dbReference>
<evidence type="ECO:0000256" key="4">
    <source>
        <dbReference type="ARBA" id="ARBA00022884"/>
    </source>
</evidence>
<comment type="function">
    <text evidence="7">Catalyzes the release of premature peptidyl moieties from peptidyl-tRNA molecules trapped in stalled 50S ribosomal subunits, and thus maintains levels of free tRNAs and 50S ribosomes.</text>
</comment>
<evidence type="ECO:0000256" key="5">
    <source>
        <dbReference type="ARBA" id="ARBA00038063"/>
    </source>
</evidence>
<feature type="binding site" evidence="7">
    <location>
        <position position="14"/>
    </location>
    <ligand>
        <name>tRNA</name>
        <dbReference type="ChEBI" id="CHEBI:17843"/>
    </ligand>
</feature>